<keyword evidence="3" id="KW-1185">Reference proteome</keyword>
<dbReference type="GO" id="GO:0006351">
    <property type="term" value="P:DNA-templated transcription"/>
    <property type="evidence" value="ECO:0007669"/>
    <property type="project" value="InterPro"/>
</dbReference>
<feature type="domain" description="BSD" evidence="1">
    <location>
        <begin position="181"/>
        <end position="225"/>
    </location>
</feature>
<accession>A0AAW1NS91</accession>
<dbReference type="AlphaFoldDB" id="A0AAW1NS91"/>
<dbReference type="Proteomes" id="UP001465755">
    <property type="component" value="Unassembled WGS sequence"/>
</dbReference>
<proteinExistence type="predicted"/>
<dbReference type="PANTHER" id="PTHR12856">
    <property type="entry name" value="TRANSCRIPTION INITIATION FACTOR IIH-RELATED"/>
    <property type="match status" value="1"/>
</dbReference>
<comment type="caution">
    <text evidence="2">The sequence shown here is derived from an EMBL/GenBank/DDBJ whole genome shotgun (WGS) entry which is preliminary data.</text>
</comment>
<evidence type="ECO:0000259" key="1">
    <source>
        <dbReference type="PROSITE" id="PS50858"/>
    </source>
</evidence>
<name>A0AAW1NS91_9CHLO</name>
<dbReference type="PROSITE" id="PS50858">
    <property type="entry name" value="BSD"/>
    <property type="match status" value="1"/>
</dbReference>
<dbReference type="GO" id="GO:0006289">
    <property type="term" value="P:nucleotide-excision repair"/>
    <property type="evidence" value="ECO:0007669"/>
    <property type="project" value="InterPro"/>
</dbReference>
<dbReference type="EMBL" id="JALJOQ010000110">
    <property type="protein sequence ID" value="KAK9797047.1"/>
    <property type="molecule type" value="Genomic_DNA"/>
</dbReference>
<dbReference type="SUPFAM" id="SSF140383">
    <property type="entry name" value="BSD domain-like"/>
    <property type="match status" value="1"/>
</dbReference>
<dbReference type="InterPro" id="IPR035925">
    <property type="entry name" value="BSD_dom_sf"/>
</dbReference>
<reference evidence="2 3" key="1">
    <citation type="journal article" date="2024" name="Nat. Commun.">
        <title>Phylogenomics reveals the evolutionary origins of lichenization in chlorophyte algae.</title>
        <authorList>
            <person name="Puginier C."/>
            <person name="Libourel C."/>
            <person name="Otte J."/>
            <person name="Skaloud P."/>
            <person name="Haon M."/>
            <person name="Grisel S."/>
            <person name="Petersen M."/>
            <person name="Berrin J.G."/>
            <person name="Delaux P.M."/>
            <person name="Dal Grande F."/>
            <person name="Keller J."/>
        </authorList>
    </citation>
    <scope>NUCLEOTIDE SEQUENCE [LARGE SCALE GENOMIC DNA]</scope>
    <source>
        <strain evidence="2 3">SAG 2036</strain>
    </source>
</reference>
<dbReference type="InterPro" id="IPR027079">
    <property type="entry name" value="Tfb1/GTF2H1"/>
</dbReference>
<sequence>MEALVTLPAKYLMPDKSRPAGQVALTLLELSWTADQESSRAIRLPVDTLQGALQRAKGKPLLRLSTTSGPHVLEFDTEDAREAFLQVATDVLQQSQITATSAAAAVGHLTGQDASIKKRLLDSDKSLQQLWMQLVHGGVLSDSEFWASRQSLLHDRADTASQRQGFVSSMIASVQQSADGKSQQVKMTLTPQLIQQLFKEEPHIEAAYQANVPGTMDSTAFWKLYGEFLVRRATLQKGKRAGTAYKDQDSMFLPPAPKPSHLRDTRGVDPTVNLAADYYDSFQEGYGNLHDSRKESGTTVRSIATAGDIMTAINRHGTAITARHKMTSQQILTRMATF</sequence>
<organism evidence="2 3">
    <name type="scientific">Symbiochloris irregularis</name>
    <dbReference type="NCBI Taxonomy" id="706552"/>
    <lineage>
        <taxon>Eukaryota</taxon>
        <taxon>Viridiplantae</taxon>
        <taxon>Chlorophyta</taxon>
        <taxon>core chlorophytes</taxon>
        <taxon>Trebouxiophyceae</taxon>
        <taxon>Trebouxiales</taxon>
        <taxon>Trebouxiaceae</taxon>
        <taxon>Symbiochloris</taxon>
    </lineage>
</organism>
<dbReference type="InterPro" id="IPR005607">
    <property type="entry name" value="BSD_dom"/>
</dbReference>
<dbReference type="Gene3D" id="6.10.140.1200">
    <property type="match status" value="1"/>
</dbReference>
<gene>
    <name evidence="2" type="ORF">WJX73_006511</name>
</gene>
<protein>
    <recommendedName>
        <fullName evidence="1">BSD domain-containing protein</fullName>
    </recommendedName>
</protein>
<dbReference type="GO" id="GO:0000439">
    <property type="term" value="C:transcription factor TFIIH core complex"/>
    <property type="evidence" value="ECO:0007669"/>
    <property type="project" value="InterPro"/>
</dbReference>
<evidence type="ECO:0000313" key="3">
    <source>
        <dbReference type="Proteomes" id="UP001465755"/>
    </source>
</evidence>
<evidence type="ECO:0000313" key="2">
    <source>
        <dbReference type="EMBL" id="KAK9797047.1"/>
    </source>
</evidence>
<dbReference type="Pfam" id="PF03909">
    <property type="entry name" value="BSD"/>
    <property type="match status" value="1"/>
</dbReference>